<dbReference type="Proteomes" id="UP000570517">
    <property type="component" value="Unassembled WGS sequence"/>
</dbReference>
<keyword evidence="2" id="KW-0808">Transferase</keyword>
<accession>A0A850PQM6</accession>
<dbReference type="Gene3D" id="3.40.50.150">
    <property type="entry name" value="Vaccinia Virus protein VP39"/>
    <property type="match status" value="1"/>
</dbReference>
<sequence length="241" mass="26432">MDDHRGAFTAATGRQLEAAGPDKPRYRRYQYELIAPHCGRSILEVGAGLGEFAEQFDDLDRLVVTDVDPAAVAVMARRFAGRAEVEVRQLELGTAPDLDRPVESVVAINVLEHIDDDAGALRSLATAVEVGGRLVLWVPGYQQLYGEFDRKVGHVRRYTPNSLADAVRRADLDVELVRPVNLLGGVAWWLAVRRGGAGAPNPRLVAAFDRCVVPVTKALERRVRVPFGQSVLCVARKRSES</sequence>
<protein>
    <submittedName>
        <fullName evidence="2">Methyltransferase type 12</fullName>
    </submittedName>
</protein>
<keyword evidence="2" id="KW-0489">Methyltransferase</keyword>
<organism evidence="2 3">
    <name type="scientific">Mycolicibacterium hippocampi</name>
    <dbReference type="NCBI Taxonomy" id="659824"/>
    <lineage>
        <taxon>Bacteria</taxon>
        <taxon>Bacillati</taxon>
        <taxon>Actinomycetota</taxon>
        <taxon>Actinomycetes</taxon>
        <taxon>Mycobacteriales</taxon>
        <taxon>Mycobacteriaceae</taxon>
        <taxon>Mycolicibacterium</taxon>
    </lineage>
</organism>
<dbReference type="GO" id="GO:0008168">
    <property type="term" value="F:methyltransferase activity"/>
    <property type="evidence" value="ECO:0007669"/>
    <property type="project" value="UniProtKB-KW"/>
</dbReference>
<dbReference type="InterPro" id="IPR029063">
    <property type="entry name" value="SAM-dependent_MTases_sf"/>
</dbReference>
<dbReference type="AlphaFoldDB" id="A0A850PQM6"/>
<proteinExistence type="predicted"/>
<evidence type="ECO:0000313" key="2">
    <source>
        <dbReference type="EMBL" id="NVN49755.1"/>
    </source>
</evidence>
<comment type="caution">
    <text evidence="2">The sequence shown here is derived from an EMBL/GenBank/DDBJ whole genome shotgun (WGS) entry which is preliminary data.</text>
</comment>
<feature type="region of interest" description="Disordered" evidence="1">
    <location>
        <begin position="1"/>
        <end position="21"/>
    </location>
</feature>
<evidence type="ECO:0000256" key="1">
    <source>
        <dbReference type="SAM" id="MobiDB-lite"/>
    </source>
</evidence>
<dbReference type="CDD" id="cd02440">
    <property type="entry name" value="AdoMet_MTases"/>
    <property type="match status" value="1"/>
</dbReference>
<evidence type="ECO:0000313" key="3">
    <source>
        <dbReference type="Proteomes" id="UP000570517"/>
    </source>
</evidence>
<dbReference type="GO" id="GO:0032259">
    <property type="term" value="P:methylation"/>
    <property type="evidence" value="ECO:0007669"/>
    <property type="project" value="UniProtKB-KW"/>
</dbReference>
<dbReference type="EMBL" id="JABFYL010000018">
    <property type="protein sequence ID" value="NVN49755.1"/>
    <property type="molecule type" value="Genomic_DNA"/>
</dbReference>
<dbReference type="RefSeq" id="WP_178358127.1">
    <property type="nucleotide sequence ID" value="NZ_JABFYL010000018.1"/>
</dbReference>
<dbReference type="Pfam" id="PF13489">
    <property type="entry name" value="Methyltransf_23"/>
    <property type="match status" value="1"/>
</dbReference>
<dbReference type="SUPFAM" id="SSF53335">
    <property type="entry name" value="S-adenosyl-L-methionine-dependent methyltransferases"/>
    <property type="match status" value="1"/>
</dbReference>
<keyword evidence="3" id="KW-1185">Reference proteome</keyword>
<name>A0A850PQM6_9MYCO</name>
<reference evidence="2 3" key="1">
    <citation type="submission" date="2020-05" db="EMBL/GenBank/DDBJ databases">
        <title>Draft genome sequence of Mycobacterium hippocampi DL, isolated from European seabass, Dicentrarchus labrax, reared in fish farms.</title>
        <authorList>
            <person name="Stathopoulou P."/>
            <person name="Asimakis E."/>
            <person name="Tzokas K."/>
            <person name="Batargias C."/>
            <person name="Tsiamis G."/>
        </authorList>
    </citation>
    <scope>NUCLEOTIDE SEQUENCE [LARGE SCALE GENOMIC DNA]</scope>
    <source>
        <strain evidence="2 3">DL</strain>
    </source>
</reference>
<gene>
    <name evidence="2" type="ORF">HLY00_54</name>
</gene>